<dbReference type="PRINTS" id="PR01607">
    <property type="entry name" value="APYRASEFAMLY"/>
</dbReference>
<proteinExistence type="inferred from homology"/>
<keyword evidence="6" id="KW-1185">Reference proteome</keyword>
<keyword evidence="1" id="KW-0732">Signal</keyword>
<dbReference type="SUPFAM" id="SSF55816">
    <property type="entry name" value="5'-nucleotidase (syn. UDP-sugar hydrolase), C-terminal domain"/>
    <property type="match status" value="1"/>
</dbReference>
<organism evidence="5 6">
    <name type="scientific">Paenibacillus sediminis</name>
    <dbReference type="NCBI Taxonomy" id="664909"/>
    <lineage>
        <taxon>Bacteria</taxon>
        <taxon>Bacillati</taxon>
        <taxon>Bacillota</taxon>
        <taxon>Bacilli</taxon>
        <taxon>Bacillales</taxon>
        <taxon>Paenibacillaceae</taxon>
        <taxon>Paenibacillus</taxon>
    </lineage>
</organism>
<dbReference type="InterPro" id="IPR029052">
    <property type="entry name" value="Metallo-depent_PP-like"/>
</dbReference>
<keyword evidence="2" id="KW-0547">Nucleotide-binding</keyword>
<evidence type="ECO:0000259" key="3">
    <source>
        <dbReference type="Pfam" id="PF00149"/>
    </source>
</evidence>
<dbReference type="Gene3D" id="3.60.21.10">
    <property type="match status" value="1"/>
</dbReference>
<evidence type="ECO:0000313" key="5">
    <source>
        <dbReference type="EMBL" id="MBP1937835.1"/>
    </source>
</evidence>
<dbReference type="CDD" id="cd00845">
    <property type="entry name" value="MPP_UshA_N_like"/>
    <property type="match status" value="1"/>
</dbReference>
<comment type="similarity">
    <text evidence="2">Belongs to the 5'-nucleotidase family.</text>
</comment>
<dbReference type="Gene3D" id="3.90.780.10">
    <property type="entry name" value="5'-Nucleotidase, C-terminal domain"/>
    <property type="match status" value="1"/>
</dbReference>
<evidence type="ECO:0000313" key="6">
    <source>
        <dbReference type="Proteomes" id="UP001519273"/>
    </source>
</evidence>
<dbReference type="InterPro" id="IPR036907">
    <property type="entry name" value="5'-Nucleotdase_C_sf"/>
</dbReference>
<dbReference type="Pfam" id="PF02872">
    <property type="entry name" value="5_nucleotid_C"/>
    <property type="match status" value="1"/>
</dbReference>
<sequence>MSDFEHQKFTILHTNDLHSHFERAGRIAALIRQERKLAAEEEVILLDIGDHMDRMSVETEGTLGGANVDLLNLMSYDGITIGNNEGLTFTPGTLEKTYSDLICPVICSNVREMTTGETPKWMLEHFILRKGSCRIAMIGATAPFTDFYRLLGWDIVDPIHALTAEIEKLQGKYDFLMVLSHLGFNTDQRLAKACPEIDLILGGHTHHLLEEPVFVGKTAICAAGKFGQFIGKVVVEKSAESGHWHVIQGGTIPVDAGEEDTMITDAIAAHGKLARDNLDRTVTVMDRTLTIDYTHESAFGNLLAQSVRRFTGSEISLVNAGQLLGNLPQGRITEEMLHALCPSPINPVRLKLKGSDIIYSLEQSLLPEYTMKVIQGFGFRGKVLGTLCVDGMKVIFDPDRTPYDRIIEVRVNGQMLNPEHYYDVGTLDMFTFGVGYERLKESTDKQYMLPEFIRDLLRMELQTPEAINQSFQSRWISV</sequence>
<dbReference type="RefSeq" id="WP_209851192.1">
    <property type="nucleotide sequence ID" value="NZ_CBCRVE010000004.1"/>
</dbReference>
<dbReference type="Proteomes" id="UP001519273">
    <property type="component" value="Unassembled WGS sequence"/>
</dbReference>
<name>A0ABS4H5M3_9BACL</name>
<dbReference type="PANTHER" id="PTHR11575">
    <property type="entry name" value="5'-NUCLEOTIDASE-RELATED"/>
    <property type="match status" value="1"/>
</dbReference>
<dbReference type="EMBL" id="JAGGKP010000007">
    <property type="protein sequence ID" value="MBP1937835.1"/>
    <property type="molecule type" value="Genomic_DNA"/>
</dbReference>
<dbReference type="Pfam" id="PF00149">
    <property type="entry name" value="Metallophos"/>
    <property type="match status" value="1"/>
</dbReference>
<gene>
    <name evidence="5" type="ORF">J2Z20_002750</name>
</gene>
<accession>A0ABS4H5M3</accession>
<evidence type="ECO:0000259" key="4">
    <source>
        <dbReference type="Pfam" id="PF02872"/>
    </source>
</evidence>
<dbReference type="PANTHER" id="PTHR11575:SF23">
    <property type="entry name" value="5-NUCLEOTIDASE FAMILY PROTEIN"/>
    <property type="match status" value="1"/>
</dbReference>
<dbReference type="InterPro" id="IPR006179">
    <property type="entry name" value="5_nucleotidase/apyrase"/>
</dbReference>
<comment type="caution">
    <text evidence="5">The sequence shown here is derived from an EMBL/GenBank/DDBJ whole genome shotgun (WGS) entry which is preliminary data.</text>
</comment>
<dbReference type="InterPro" id="IPR004843">
    <property type="entry name" value="Calcineurin-like_PHP"/>
</dbReference>
<dbReference type="SUPFAM" id="SSF56300">
    <property type="entry name" value="Metallo-dependent phosphatases"/>
    <property type="match status" value="1"/>
</dbReference>
<feature type="domain" description="Calcineurin-like phosphoesterase" evidence="3">
    <location>
        <begin position="9"/>
        <end position="207"/>
    </location>
</feature>
<evidence type="ECO:0000256" key="1">
    <source>
        <dbReference type="ARBA" id="ARBA00022729"/>
    </source>
</evidence>
<evidence type="ECO:0000256" key="2">
    <source>
        <dbReference type="RuleBase" id="RU362119"/>
    </source>
</evidence>
<feature type="domain" description="5'-Nucleotidase C-terminal" evidence="4">
    <location>
        <begin position="286"/>
        <end position="429"/>
    </location>
</feature>
<dbReference type="InterPro" id="IPR008334">
    <property type="entry name" value="5'-Nucleotdase_C"/>
</dbReference>
<protein>
    <submittedName>
        <fullName evidence="5">2',3'-cyclic-nucleotide 2'-phosphodiesterase (5'-nucleotidase family)</fullName>
    </submittedName>
</protein>
<keyword evidence="2" id="KW-0378">Hydrolase</keyword>
<reference evidence="5 6" key="1">
    <citation type="submission" date="2021-03" db="EMBL/GenBank/DDBJ databases">
        <title>Genomic Encyclopedia of Type Strains, Phase IV (KMG-IV): sequencing the most valuable type-strain genomes for metagenomic binning, comparative biology and taxonomic classification.</title>
        <authorList>
            <person name="Goeker M."/>
        </authorList>
    </citation>
    <scope>NUCLEOTIDE SEQUENCE [LARGE SCALE GENOMIC DNA]</scope>
    <source>
        <strain evidence="5 6">DSM 23491</strain>
    </source>
</reference>